<dbReference type="InterPro" id="IPR028087">
    <property type="entry name" value="Tad_N"/>
</dbReference>
<keyword evidence="2" id="KW-1133">Transmembrane helix</keyword>
<feature type="region of interest" description="Disordered" evidence="1">
    <location>
        <begin position="38"/>
        <end position="130"/>
    </location>
</feature>
<dbReference type="Pfam" id="PF13400">
    <property type="entry name" value="Tad"/>
    <property type="match status" value="1"/>
</dbReference>
<dbReference type="Proteomes" id="UP000003986">
    <property type="component" value="Unassembled WGS sequence"/>
</dbReference>
<dbReference type="EMBL" id="DS999644">
    <property type="protein sequence ID" value="EFE77216.2"/>
    <property type="molecule type" value="Genomic_DNA"/>
</dbReference>
<reference evidence="5" key="1">
    <citation type="submission" date="2008-10" db="EMBL/GenBank/DDBJ databases">
        <authorList>
            <person name="Molnar K."/>
        </authorList>
    </citation>
    <scope>NUCLEOTIDE SEQUENCE [LARGE SCALE GENOMIC DNA]</scope>
    <source>
        <strain evidence="5">NRRL 15998</strain>
    </source>
</reference>
<feature type="compositionally biased region" description="Basic residues" evidence="1">
    <location>
        <begin position="80"/>
        <end position="91"/>
    </location>
</feature>
<keyword evidence="2" id="KW-0472">Membrane</keyword>
<keyword evidence="2" id="KW-0812">Transmembrane</keyword>
<feature type="transmembrane region" description="Helical" evidence="2">
    <location>
        <begin position="159"/>
        <end position="179"/>
    </location>
</feature>
<evidence type="ECO:0000259" key="3">
    <source>
        <dbReference type="Pfam" id="PF13400"/>
    </source>
</evidence>
<proteinExistence type="predicted"/>
<evidence type="ECO:0000256" key="2">
    <source>
        <dbReference type="SAM" id="Phobius"/>
    </source>
</evidence>
<reference evidence="5" key="2">
    <citation type="submission" date="2008-12" db="EMBL/GenBank/DDBJ databases">
        <title>Annotation of Streptomyces roseosporus strain NRRL 15998.</title>
        <authorList>
            <consortium name="The Broad Institute Genome Sequencing Platform"/>
            <consortium name="Broad Institute Microbial Sequencing Center"/>
            <person name="Fischbach M."/>
            <person name="Ward D."/>
            <person name="Young S."/>
            <person name="Kodira C.D."/>
            <person name="Zeng Q."/>
            <person name="Koehrsen M."/>
            <person name="Godfrey P."/>
            <person name="Alvarado L."/>
            <person name="Berlin A.M."/>
            <person name="Borenstein D."/>
            <person name="Chen Z."/>
            <person name="Engels R."/>
            <person name="Freedman E."/>
            <person name="Gellesch M."/>
            <person name="Goldberg J."/>
            <person name="Griggs A."/>
            <person name="Gujja S."/>
            <person name="Heiman D.I."/>
            <person name="Hepburn T.A."/>
            <person name="Howarth C."/>
            <person name="Jen D."/>
            <person name="Larson L."/>
            <person name="Lewis B."/>
            <person name="Mehta T."/>
            <person name="Park D."/>
            <person name="Pearson M."/>
            <person name="Roberts A."/>
            <person name="Saif S."/>
            <person name="Shea T.D."/>
            <person name="Shenoy N."/>
            <person name="Sisk P."/>
            <person name="Stolte C."/>
            <person name="Sykes S.N."/>
            <person name="Walk T."/>
            <person name="White J."/>
            <person name="Yandava C."/>
            <person name="Straight P."/>
            <person name="Clardy J."/>
            <person name="Hung D."/>
            <person name="Kolter R."/>
            <person name="Mekalanos J."/>
            <person name="Walker S."/>
            <person name="Walsh C.T."/>
            <person name="Wieland B.L.C."/>
            <person name="Ilzarbe M."/>
            <person name="Galagan J."/>
            <person name="Nusbaum C."/>
            <person name="Birren B."/>
        </authorList>
    </citation>
    <scope>NUCLEOTIDE SEQUENCE [LARGE SCALE GENOMIC DNA]</scope>
    <source>
        <strain evidence="5">NRRL 15998</strain>
    </source>
</reference>
<sequence>MTERFRNGRTQKALWARKWAHGPSVGVRVPAYVSHVASGTGQEEAGNGGGTAETRESAGTRSAEPGGEHHVGHHPEDRRPRQRLGQHRRQRHPEALRGEGPGADGVRVPGDHSGGRGDHRGDRGRRDRREHLRAYRRSGDRHHLWLMRTRPHGDAGQAFPIYMMMVAGLLFLALAFFAVGKASALRNDSQGAADAAALAAAQKARANFGPGFLGSLPGNALDAFLIAPFTPPCAEAQRLAEANDAKRELCYPTPGYLRDKITVKVEGHESVDSPVIPGSQNKKATAKATALIEFRCPNPKVIDANSDGSPEAFIFTCLSGDVVTIATSEIGRPGLWESVSRTLFDVRLVDQ</sequence>
<feature type="compositionally biased region" description="Basic and acidic residues" evidence="1">
    <location>
        <begin position="109"/>
        <end position="130"/>
    </location>
</feature>
<protein>
    <submittedName>
        <fullName evidence="4">Predicted protein</fullName>
    </submittedName>
</protein>
<name>D6AJE4_STRFL</name>
<evidence type="ECO:0000256" key="1">
    <source>
        <dbReference type="SAM" id="MobiDB-lite"/>
    </source>
</evidence>
<feature type="compositionally biased region" description="Basic and acidic residues" evidence="1">
    <location>
        <begin position="66"/>
        <end position="79"/>
    </location>
</feature>
<accession>D6AJE4</accession>
<gene>
    <name evidence="4" type="ORF">SSGG_04583</name>
</gene>
<organism evidence="4 5">
    <name type="scientific">Streptomyces filamentosus NRRL 15998</name>
    <dbReference type="NCBI Taxonomy" id="457431"/>
    <lineage>
        <taxon>Bacteria</taxon>
        <taxon>Bacillati</taxon>
        <taxon>Actinomycetota</taxon>
        <taxon>Actinomycetes</taxon>
        <taxon>Kitasatosporales</taxon>
        <taxon>Streptomycetaceae</taxon>
        <taxon>Streptomyces</taxon>
    </lineage>
</organism>
<feature type="domain" description="Putative Flp pilus-assembly TadG-like N-terminal" evidence="3">
    <location>
        <begin position="156"/>
        <end position="202"/>
    </location>
</feature>
<evidence type="ECO:0000313" key="5">
    <source>
        <dbReference type="Proteomes" id="UP000003986"/>
    </source>
</evidence>
<evidence type="ECO:0000313" key="4">
    <source>
        <dbReference type="EMBL" id="EFE77216.2"/>
    </source>
</evidence>
<dbReference type="AlphaFoldDB" id="D6AJE4"/>